<dbReference type="EMBL" id="GBRH01226412">
    <property type="protein sequence ID" value="JAD71483.1"/>
    <property type="molecule type" value="Transcribed_RNA"/>
</dbReference>
<accession>A0A0A9CAK3</accession>
<name>A0A0A9CAK3_ARUDO</name>
<protein>
    <submittedName>
        <fullName evidence="1">Uncharacterized protein</fullName>
    </submittedName>
</protein>
<dbReference type="AlphaFoldDB" id="A0A0A9CAK3"/>
<proteinExistence type="predicted"/>
<sequence length="20" mass="2462">MQVVEYAEDLQVVTENRYKF</sequence>
<organism evidence="1">
    <name type="scientific">Arundo donax</name>
    <name type="common">Giant reed</name>
    <name type="synonym">Donax arundinaceus</name>
    <dbReference type="NCBI Taxonomy" id="35708"/>
    <lineage>
        <taxon>Eukaryota</taxon>
        <taxon>Viridiplantae</taxon>
        <taxon>Streptophyta</taxon>
        <taxon>Embryophyta</taxon>
        <taxon>Tracheophyta</taxon>
        <taxon>Spermatophyta</taxon>
        <taxon>Magnoliopsida</taxon>
        <taxon>Liliopsida</taxon>
        <taxon>Poales</taxon>
        <taxon>Poaceae</taxon>
        <taxon>PACMAD clade</taxon>
        <taxon>Arundinoideae</taxon>
        <taxon>Arundineae</taxon>
        <taxon>Arundo</taxon>
    </lineage>
</organism>
<evidence type="ECO:0000313" key="1">
    <source>
        <dbReference type="EMBL" id="JAD71483.1"/>
    </source>
</evidence>
<reference evidence="1" key="1">
    <citation type="submission" date="2014-09" db="EMBL/GenBank/DDBJ databases">
        <authorList>
            <person name="Magalhaes I.L.F."/>
            <person name="Oliveira U."/>
            <person name="Santos F.R."/>
            <person name="Vidigal T.H.D.A."/>
            <person name="Brescovit A.D."/>
            <person name="Santos A.J."/>
        </authorList>
    </citation>
    <scope>NUCLEOTIDE SEQUENCE</scope>
    <source>
        <tissue evidence="1">Shoot tissue taken approximately 20 cm above the soil surface</tissue>
    </source>
</reference>
<reference evidence="1" key="2">
    <citation type="journal article" date="2015" name="Data Brief">
        <title>Shoot transcriptome of the giant reed, Arundo donax.</title>
        <authorList>
            <person name="Barrero R.A."/>
            <person name="Guerrero F.D."/>
            <person name="Moolhuijzen P."/>
            <person name="Goolsby J.A."/>
            <person name="Tidwell J."/>
            <person name="Bellgard S.E."/>
            <person name="Bellgard M.I."/>
        </authorList>
    </citation>
    <scope>NUCLEOTIDE SEQUENCE</scope>
    <source>
        <tissue evidence="1">Shoot tissue taken approximately 20 cm above the soil surface</tissue>
    </source>
</reference>